<feature type="compositionally biased region" description="Basic and acidic residues" evidence="1">
    <location>
        <begin position="110"/>
        <end position="120"/>
    </location>
</feature>
<feature type="region of interest" description="Disordered" evidence="1">
    <location>
        <begin position="269"/>
        <end position="302"/>
    </location>
</feature>
<feature type="region of interest" description="Disordered" evidence="1">
    <location>
        <begin position="1"/>
        <end position="253"/>
    </location>
</feature>
<evidence type="ECO:0000313" key="2">
    <source>
        <dbReference type="EMBL" id="TIB27082.1"/>
    </source>
</evidence>
<feature type="region of interest" description="Disordered" evidence="1">
    <location>
        <begin position="449"/>
        <end position="510"/>
    </location>
</feature>
<feature type="region of interest" description="Disordered" evidence="1">
    <location>
        <begin position="314"/>
        <end position="358"/>
    </location>
</feature>
<feature type="compositionally biased region" description="Low complexity" evidence="1">
    <location>
        <begin position="121"/>
        <end position="148"/>
    </location>
</feature>
<dbReference type="EMBL" id="SPOI01000536">
    <property type="protein sequence ID" value="TIB27082.1"/>
    <property type="molecule type" value="Genomic_DNA"/>
</dbReference>
<feature type="compositionally biased region" description="Polar residues" evidence="1">
    <location>
        <begin position="17"/>
        <end position="32"/>
    </location>
</feature>
<evidence type="ECO:0000313" key="3">
    <source>
        <dbReference type="Proteomes" id="UP000310689"/>
    </source>
</evidence>
<feature type="compositionally biased region" description="Basic and acidic residues" evidence="1">
    <location>
        <begin position="40"/>
        <end position="50"/>
    </location>
</feature>
<feature type="compositionally biased region" description="Gly residues" evidence="1">
    <location>
        <begin position="219"/>
        <end position="231"/>
    </location>
</feature>
<gene>
    <name evidence="2" type="ORF">E3P86_04137</name>
</gene>
<evidence type="ECO:0000256" key="1">
    <source>
        <dbReference type="SAM" id="MobiDB-lite"/>
    </source>
</evidence>
<reference evidence="2 3" key="1">
    <citation type="submission" date="2019-03" db="EMBL/GenBank/DDBJ databases">
        <title>Sequencing 23 genomes of Wallemia ichthyophaga.</title>
        <authorList>
            <person name="Gostincar C."/>
        </authorList>
    </citation>
    <scope>NUCLEOTIDE SEQUENCE [LARGE SCALE GENOMIC DNA]</scope>
    <source>
        <strain evidence="2 3">EXF-6200</strain>
    </source>
</reference>
<feature type="compositionally biased region" description="Polar residues" evidence="1">
    <location>
        <begin position="314"/>
        <end position="325"/>
    </location>
</feature>
<feature type="non-terminal residue" evidence="2">
    <location>
        <position position="510"/>
    </location>
</feature>
<feature type="compositionally biased region" description="Low complexity" evidence="1">
    <location>
        <begin position="80"/>
        <end position="91"/>
    </location>
</feature>
<protein>
    <submittedName>
        <fullName evidence="2">Uncharacterized protein</fullName>
    </submittedName>
</protein>
<proteinExistence type="predicted"/>
<accession>A0A4T0IGR9</accession>
<feature type="compositionally biased region" description="Polar residues" evidence="1">
    <location>
        <begin position="69"/>
        <end position="79"/>
    </location>
</feature>
<sequence length="510" mass="55405">MEQVPQYAAIPARHITYQRNSPAARSADQTLVSYAPQYDESGRPIVDWEGRPVSVQRYHSPVAPESRRGSNSAQASMQSPNKPAHNAHPPHLSQSYDRSVGVGVNGAPRSRYDPRMDQREQVQQVQMQQQQMQQMQMQQTTQQQVQQQHHPQHKITNAHQESPPRVTPAKSARGRKSLAQAQLQRMESNDAAAYTPPALDAGAYAQVQPRRPTPRGRSGMSGGVYGVGAGAGAEASGAPGSVESPQRNTHTHNQSMANMNNVKNVNVRAQQQQATAVHLHPRAHPQSQSQSQSQPHSHQAIAAPSTSTYAQYANHNNGRYSQSPQSEDDSNGATLHKAHTHTQSQSQPHHTSSSAAPAVPPVARFVDEDYDEGAADALMGLAGAAAASDRMANMESNANVSNKADTNTSSMSVPPSIREMRDVDNEPEVLQPTPHRLSVMHDSIGMKKRHNGEVDGVDTRDAPVSASAYDAPDSTPHDSHLPPNKRLKEVHVETDPAAFPRKHSMNTMGT</sequence>
<organism evidence="2 3">
    <name type="scientific">Wallemia ichthyophaga</name>
    <dbReference type="NCBI Taxonomy" id="245174"/>
    <lineage>
        <taxon>Eukaryota</taxon>
        <taxon>Fungi</taxon>
        <taxon>Dikarya</taxon>
        <taxon>Basidiomycota</taxon>
        <taxon>Wallemiomycotina</taxon>
        <taxon>Wallemiomycetes</taxon>
        <taxon>Wallemiales</taxon>
        <taxon>Wallemiaceae</taxon>
        <taxon>Wallemia</taxon>
    </lineage>
</organism>
<feature type="compositionally biased region" description="Low complexity" evidence="1">
    <location>
        <begin position="284"/>
        <end position="299"/>
    </location>
</feature>
<comment type="caution">
    <text evidence="2">The sequence shown here is derived from an EMBL/GenBank/DDBJ whole genome shotgun (WGS) entry which is preliminary data.</text>
</comment>
<feature type="compositionally biased region" description="Basic and acidic residues" evidence="1">
    <location>
        <begin position="475"/>
        <end position="494"/>
    </location>
</feature>
<name>A0A4T0IGR9_WALIC</name>
<feature type="compositionally biased region" description="Low complexity" evidence="1">
    <location>
        <begin position="232"/>
        <end position="244"/>
    </location>
</feature>
<feature type="compositionally biased region" description="Low complexity" evidence="1">
    <location>
        <begin position="341"/>
        <end position="358"/>
    </location>
</feature>
<dbReference type="AlphaFoldDB" id="A0A4T0IGR9"/>
<dbReference type="Proteomes" id="UP000310689">
    <property type="component" value="Unassembled WGS sequence"/>
</dbReference>
<feature type="compositionally biased region" description="Basic and acidic residues" evidence="1">
    <location>
        <begin position="451"/>
        <end position="461"/>
    </location>
</feature>